<dbReference type="AlphaFoldDB" id="A0A5Q2MJU8"/>
<keyword evidence="5 6" id="KW-0472">Membrane</keyword>
<dbReference type="PANTHER" id="PTHR23427:SF2">
    <property type="entry name" value="SURFEIT LOCUS PROTEIN 1"/>
    <property type="match status" value="1"/>
</dbReference>
<keyword evidence="8" id="KW-1185">Reference proteome</keyword>
<evidence type="ECO:0000313" key="7">
    <source>
        <dbReference type="EMBL" id="QGG41326.1"/>
    </source>
</evidence>
<dbReference type="GO" id="GO:0005886">
    <property type="term" value="C:plasma membrane"/>
    <property type="evidence" value="ECO:0007669"/>
    <property type="project" value="UniProtKB-SubCell"/>
</dbReference>
<dbReference type="PANTHER" id="PTHR23427">
    <property type="entry name" value="SURFEIT LOCUS PROTEIN"/>
    <property type="match status" value="1"/>
</dbReference>
<dbReference type="PROSITE" id="PS50895">
    <property type="entry name" value="SURF1"/>
    <property type="match status" value="1"/>
</dbReference>
<name>A0A5Q2MJU8_9ACTN</name>
<keyword evidence="6" id="KW-1003">Cell membrane</keyword>
<gene>
    <name evidence="7" type="ORF">GEV26_08095</name>
</gene>
<evidence type="ECO:0000256" key="3">
    <source>
        <dbReference type="ARBA" id="ARBA00022692"/>
    </source>
</evidence>
<dbReference type="Proteomes" id="UP000392064">
    <property type="component" value="Chromosome"/>
</dbReference>
<feature type="transmembrane region" description="Helical" evidence="6">
    <location>
        <begin position="212"/>
        <end position="232"/>
    </location>
</feature>
<accession>A0A5Q2MJU8</accession>
<dbReference type="InterPro" id="IPR045214">
    <property type="entry name" value="Surf1/Surf4"/>
</dbReference>
<dbReference type="RefSeq" id="WP_153652594.1">
    <property type="nucleotide sequence ID" value="NZ_CP045737.1"/>
</dbReference>
<evidence type="ECO:0000256" key="1">
    <source>
        <dbReference type="ARBA" id="ARBA00004370"/>
    </source>
</evidence>
<dbReference type="CDD" id="cd06662">
    <property type="entry name" value="SURF1"/>
    <property type="match status" value="1"/>
</dbReference>
<comment type="similarity">
    <text evidence="2 6">Belongs to the SURF1 family.</text>
</comment>
<keyword evidence="4 6" id="KW-1133">Transmembrane helix</keyword>
<dbReference type="KEGG" id="aef:GEV26_08095"/>
<keyword evidence="3 6" id="KW-0812">Transmembrane</keyword>
<protein>
    <recommendedName>
        <fullName evidence="6">SURF1-like protein</fullName>
    </recommendedName>
</protein>
<organism evidence="7 8">
    <name type="scientific">Aeromicrobium yanjiei</name>
    <dbReference type="NCBI Taxonomy" id="2662028"/>
    <lineage>
        <taxon>Bacteria</taxon>
        <taxon>Bacillati</taxon>
        <taxon>Actinomycetota</taxon>
        <taxon>Actinomycetes</taxon>
        <taxon>Propionibacteriales</taxon>
        <taxon>Nocardioidaceae</taxon>
        <taxon>Aeromicrobium</taxon>
    </lineage>
</organism>
<dbReference type="InterPro" id="IPR002994">
    <property type="entry name" value="Surf1/Shy1"/>
</dbReference>
<evidence type="ECO:0000256" key="5">
    <source>
        <dbReference type="ARBA" id="ARBA00023136"/>
    </source>
</evidence>
<evidence type="ECO:0000256" key="4">
    <source>
        <dbReference type="ARBA" id="ARBA00022989"/>
    </source>
</evidence>
<evidence type="ECO:0000313" key="8">
    <source>
        <dbReference type="Proteomes" id="UP000392064"/>
    </source>
</evidence>
<sequence>MYRFILSARWIGFAIFVVVLAAVCTRLGLWQMHKLEHRLDRNDVITAHFKADPIDLTKALPAGAKVDETSEWTRVRATGTYDVEHEVTVKFTTRDGAPGADVITPLVLDSGDAILINRGWVETENNVTRPDVSEPPSGEVTVEGWLRQNNGAGGDAVKPNGGQVRAVSSEGMADFVPYDLLDGYVNLQEQTPPASDDLAAQPHPELGQGPHFFYALQWWFFALLAVVGYFWFARAEAKERRKPTRIDGFAPAKERSPVS</sequence>
<comment type="subcellular location">
    <subcellularLocation>
        <location evidence="6">Cell membrane</location>
        <topology evidence="6">Multi-pass membrane protein</topology>
    </subcellularLocation>
    <subcellularLocation>
        <location evidence="1">Membrane</location>
    </subcellularLocation>
</comment>
<evidence type="ECO:0000256" key="6">
    <source>
        <dbReference type="RuleBase" id="RU363076"/>
    </source>
</evidence>
<reference evidence="7 8" key="1">
    <citation type="submission" date="2019-11" db="EMBL/GenBank/DDBJ databases">
        <authorList>
            <person name="Li J."/>
        </authorList>
    </citation>
    <scope>NUCLEOTIDE SEQUENCE [LARGE SCALE GENOMIC DNA]</scope>
    <source>
        <strain evidence="7 8">MF47</strain>
    </source>
</reference>
<dbReference type="EMBL" id="CP045737">
    <property type="protein sequence ID" value="QGG41326.1"/>
    <property type="molecule type" value="Genomic_DNA"/>
</dbReference>
<comment type="caution">
    <text evidence="6">Lacks conserved residue(s) required for the propagation of feature annotation.</text>
</comment>
<dbReference type="Pfam" id="PF02104">
    <property type="entry name" value="SURF1"/>
    <property type="match status" value="1"/>
</dbReference>
<evidence type="ECO:0000256" key="2">
    <source>
        <dbReference type="ARBA" id="ARBA00007165"/>
    </source>
</evidence>
<proteinExistence type="inferred from homology"/>